<sequence>MIVIVLRLFRAAAHLYSPSDARQLGGKRCTQLSRMSPKKPTGRAGYLKLSGVVPAFAGKTKMRLRSTFFPDQFTIVIVGVVDVAYCGGRTSSCSAKYSLFDIWPPILAVNSWSLTAERSEMVFLLSGTRSARNCQAESVSPSCQPRGWIGWQELQVRSLKRKRNVLWYVSCQLLWGLIAQVRTGVAAIRKIAVSVIHAVSKEDFRLTGRFIKDRHSAHLTLEAGDR</sequence>
<keyword evidence="2" id="KW-1185">Reference proteome</keyword>
<gene>
    <name evidence="1" type="ORF">EDD36DRAFT_205036</name>
</gene>
<dbReference type="EMBL" id="MU404353">
    <property type="protein sequence ID" value="KAI1613696.1"/>
    <property type="molecule type" value="Genomic_DNA"/>
</dbReference>
<evidence type="ECO:0000313" key="1">
    <source>
        <dbReference type="EMBL" id="KAI1613696.1"/>
    </source>
</evidence>
<dbReference type="AlphaFoldDB" id="A0AAN6DWV0"/>
<name>A0AAN6DWV0_9EURO</name>
<dbReference type="Proteomes" id="UP001203852">
    <property type="component" value="Unassembled WGS sequence"/>
</dbReference>
<evidence type="ECO:0000313" key="2">
    <source>
        <dbReference type="Proteomes" id="UP001203852"/>
    </source>
</evidence>
<accession>A0AAN6DWV0</accession>
<protein>
    <submittedName>
        <fullName evidence="1">Uncharacterized protein</fullName>
    </submittedName>
</protein>
<comment type="caution">
    <text evidence="1">The sequence shown here is derived from an EMBL/GenBank/DDBJ whole genome shotgun (WGS) entry which is preliminary data.</text>
</comment>
<organism evidence="1 2">
    <name type="scientific">Exophiala viscosa</name>
    <dbReference type="NCBI Taxonomy" id="2486360"/>
    <lineage>
        <taxon>Eukaryota</taxon>
        <taxon>Fungi</taxon>
        <taxon>Dikarya</taxon>
        <taxon>Ascomycota</taxon>
        <taxon>Pezizomycotina</taxon>
        <taxon>Eurotiomycetes</taxon>
        <taxon>Chaetothyriomycetidae</taxon>
        <taxon>Chaetothyriales</taxon>
        <taxon>Herpotrichiellaceae</taxon>
        <taxon>Exophiala</taxon>
    </lineage>
</organism>
<reference evidence="1" key="1">
    <citation type="journal article" date="2022" name="bioRxiv">
        <title>Deciphering the potential niche of two novel black yeast fungi from a biological soil crust based on their genomes, phenotypes, and melanin regulation.</title>
        <authorList>
            <consortium name="DOE Joint Genome Institute"/>
            <person name="Carr E.C."/>
            <person name="Barton Q."/>
            <person name="Grambo S."/>
            <person name="Sullivan M."/>
            <person name="Renfro C.M."/>
            <person name="Kuo A."/>
            <person name="Pangilinan J."/>
            <person name="Lipzen A."/>
            <person name="Keymanesh K."/>
            <person name="Savage E."/>
            <person name="Barry K."/>
            <person name="Grigoriev I.V."/>
            <person name="Riekhof W.R."/>
            <person name="Harris S.S."/>
        </authorList>
    </citation>
    <scope>NUCLEOTIDE SEQUENCE</scope>
    <source>
        <strain evidence="1">JF 03-4F</strain>
    </source>
</reference>
<proteinExistence type="predicted"/>